<dbReference type="EMBL" id="NJHN03000035">
    <property type="protein sequence ID" value="KAH9422835.1"/>
    <property type="molecule type" value="Genomic_DNA"/>
</dbReference>
<gene>
    <name evidence="1" type="ORF">DERP_008098</name>
</gene>
<name>A0ABQ8JKA4_DERPT</name>
<protein>
    <submittedName>
        <fullName evidence="1">Uncharacterized protein</fullName>
    </submittedName>
</protein>
<evidence type="ECO:0000313" key="1">
    <source>
        <dbReference type="EMBL" id="KAH9422835.1"/>
    </source>
</evidence>
<evidence type="ECO:0000313" key="2">
    <source>
        <dbReference type="Proteomes" id="UP000887458"/>
    </source>
</evidence>
<accession>A0ABQ8JKA4</accession>
<reference evidence="1 2" key="2">
    <citation type="journal article" date="2022" name="Mol. Biol. Evol.">
        <title>Comparative Genomics Reveals Insights into the Divergent Evolution of Astigmatic Mites and Household Pest Adaptations.</title>
        <authorList>
            <person name="Xiong Q."/>
            <person name="Wan A.T."/>
            <person name="Liu X."/>
            <person name="Fung C.S."/>
            <person name="Xiao X."/>
            <person name="Malainual N."/>
            <person name="Hou J."/>
            <person name="Wang L."/>
            <person name="Wang M."/>
            <person name="Yang K.Y."/>
            <person name="Cui Y."/>
            <person name="Leung E.L."/>
            <person name="Nong W."/>
            <person name="Shin S.K."/>
            <person name="Au S.W."/>
            <person name="Jeong K.Y."/>
            <person name="Chew F.T."/>
            <person name="Hui J.H."/>
            <person name="Leung T.F."/>
            <person name="Tungtrongchitr A."/>
            <person name="Zhong N."/>
            <person name="Liu Z."/>
            <person name="Tsui S.K."/>
        </authorList>
    </citation>
    <scope>NUCLEOTIDE SEQUENCE [LARGE SCALE GENOMIC DNA]</scope>
    <source>
        <strain evidence="1">Derp</strain>
    </source>
</reference>
<dbReference type="Proteomes" id="UP000887458">
    <property type="component" value="Unassembled WGS sequence"/>
</dbReference>
<reference evidence="1 2" key="1">
    <citation type="journal article" date="2018" name="J. Allergy Clin. Immunol.">
        <title>High-quality assembly of Dermatophagoides pteronyssinus genome and transcriptome reveals a wide range of novel allergens.</title>
        <authorList>
            <person name="Liu X.Y."/>
            <person name="Yang K.Y."/>
            <person name="Wang M.Q."/>
            <person name="Kwok J.S."/>
            <person name="Zeng X."/>
            <person name="Yang Z."/>
            <person name="Xiao X.J."/>
            <person name="Lau C.P."/>
            <person name="Li Y."/>
            <person name="Huang Z.M."/>
            <person name="Ba J.G."/>
            <person name="Yim A.K."/>
            <person name="Ouyang C.Y."/>
            <person name="Ngai S.M."/>
            <person name="Chan T.F."/>
            <person name="Leung E.L."/>
            <person name="Liu L."/>
            <person name="Liu Z.G."/>
            <person name="Tsui S.K."/>
        </authorList>
    </citation>
    <scope>NUCLEOTIDE SEQUENCE [LARGE SCALE GENOMIC DNA]</scope>
    <source>
        <strain evidence="1">Derp</strain>
    </source>
</reference>
<keyword evidence="2" id="KW-1185">Reference proteome</keyword>
<sequence length="71" mass="8295">MFIIFYVDVAITIKIAKSNQSDQHITNNTAQKSETKIIRINSIGRLFSQWNQDWFKSKFLESIVSIQCNNK</sequence>
<proteinExistence type="predicted"/>
<comment type="caution">
    <text evidence="1">The sequence shown here is derived from an EMBL/GenBank/DDBJ whole genome shotgun (WGS) entry which is preliminary data.</text>
</comment>
<organism evidence="1 2">
    <name type="scientific">Dermatophagoides pteronyssinus</name>
    <name type="common">European house dust mite</name>
    <dbReference type="NCBI Taxonomy" id="6956"/>
    <lineage>
        <taxon>Eukaryota</taxon>
        <taxon>Metazoa</taxon>
        <taxon>Ecdysozoa</taxon>
        <taxon>Arthropoda</taxon>
        <taxon>Chelicerata</taxon>
        <taxon>Arachnida</taxon>
        <taxon>Acari</taxon>
        <taxon>Acariformes</taxon>
        <taxon>Sarcoptiformes</taxon>
        <taxon>Astigmata</taxon>
        <taxon>Psoroptidia</taxon>
        <taxon>Analgoidea</taxon>
        <taxon>Pyroglyphidae</taxon>
        <taxon>Dermatophagoidinae</taxon>
        <taxon>Dermatophagoides</taxon>
    </lineage>
</organism>